<dbReference type="Gene3D" id="3.40.190.10">
    <property type="entry name" value="Periplasmic binding protein-like II"/>
    <property type="match status" value="2"/>
</dbReference>
<proteinExistence type="predicted"/>
<dbReference type="Pfam" id="PF00497">
    <property type="entry name" value="SBP_bac_3"/>
    <property type="match status" value="1"/>
</dbReference>
<feature type="domain" description="Solute-binding protein family 3/N-terminal" evidence="1">
    <location>
        <begin position="16"/>
        <end position="238"/>
    </location>
</feature>
<gene>
    <name evidence="2" type="ORF">BAL341_1512</name>
</gene>
<evidence type="ECO:0000259" key="1">
    <source>
        <dbReference type="SMART" id="SM00062"/>
    </source>
</evidence>
<dbReference type="PANTHER" id="PTHR38834:SF3">
    <property type="entry name" value="SOLUTE-BINDING PROTEIN FAMILY 3_N-TERMINAL DOMAIN-CONTAINING PROTEIN"/>
    <property type="match status" value="1"/>
</dbReference>
<dbReference type="EMBL" id="CAAJGR010000086">
    <property type="protein sequence ID" value="VHO03657.1"/>
    <property type="molecule type" value="Genomic_DNA"/>
</dbReference>
<name>A0A486XMB8_9GAMM</name>
<dbReference type="InterPro" id="IPR001638">
    <property type="entry name" value="Solute-binding_3/MltF_N"/>
</dbReference>
<protein>
    <recommendedName>
        <fullName evidence="1">Solute-binding protein family 3/N-terminal domain-containing protein</fullName>
    </recommendedName>
</protein>
<evidence type="ECO:0000313" key="2">
    <source>
        <dbReference type="EMBL" id="VHO03657.1"/>
    </source>
</evidence>
<dbReference type="SUPFAM" id="SSF53850">
    <property type="entry name" value="Periplasmic binding protein-like II"/>
    <property type="match status" value="1"/>
</dbReference>
<dbReference type="AlphaFoldDB" id="A0A486XMB8"/>
<accession>A0A486XMB8</accession>
<organism evidence="2">
    <name type="scientific">Rheinheimera sp. BAL341</name>
    <dbReference type="NCBI Taxonomy" id="1708203"/>
    <lineage>
        <taxon>Bacteria</taxon>
        <taxon>Pseudomonadati</taxon>
        <taxon>Pseudomonadota</taxon>
        <taxon>Gammaproteobacteria</taxon>
        <taxon>Chromatiales</taxon>
        <taxon>Chromatiaceae</taxon>
        <taxon>Rheinheimera</taxon>
    </lineage>
</organism>
<dbReference type="SMART" id="SM00062">
    <property type="entry name" value="PBPb"/>
    <property type="match status" value="1"/>
</dbReference>
<dbReference type="PANTHER" id="PTHR38834">
    <property type="entry name" value="PERIPLASMIC SUBSTRATE BINDING PROTEIN FAMILY 3"/>
    <property type="match status" value="1"/>
</dbReference>
<sequence length="241" mass="26947">MTIFKCSNPHLQVDWVYTEHFPPYSYVEDNNVTGLNTELVRLSCQQAGLSCDFALLPWLRAYETTLKDASGALYSTSRNPLREPQFKWVGPLAHSKANMYRLKRRPEVNPTTLAEAKRYVIAVARGDVYELYLQSQGFEHGVNLLGLSAKADAVGLFLQGKVDLLIGSELILPSWLAQYDETIDSVEPVLDLSVVGANYLALNPSVPDDVVNRLQQALDTLYADGTYQKLAKRYLSNAKTD</sequence>
<reference evidence="2" key="1">
    <citation type="submission" date="2019-04" db="EMBL/GenBank/DDBJ databases">
        <authorList>
            <person name="Brambilla D."/>
        </authorList>
    </citation>
    <scope>NUCLEOTIDE SEQUENCE</scope>
    <source>
        <strain evidence="2">BAL1</strain>
    </source>
</reference>